<reference evidence="2 3" key="1">
    <citation type="submission" date="2018-02" db="EMBL/GenBank/DDBJ databases">
        <title>8 Nocardia nova and 1 Nocardia cyriacigeorgica strain used for evolution to TMP-SMX.</title>
        <authorList>
            <person name="Mehta H."/>
            <person name="Weng J."/>
            <person name="Shamoo Y."/>
        </authorList>
    </citation>
    <scope>NUCLEOTIDE SEQUENCE [LARGE SCALE GENOMIC DNA]</scope>
    <source>
        <strain evidence="2 3">MDA3139</strain>
    </source>
</reference>
<sequence>MPNYMDQDPDDLRRRAEDHGRRAKKLREWGQIPHDWLSEFPSGYGTIAEPVRAALHDYYQRRHDNAERLADNHDRARDRLIEAANALERTENTSSHRIRNAGAPNSPPGDGPNTNGLMGSPPPRPGVPPSSAQPSPLDSTPSGVHSGPAKSTIDSAGHAFPSSANDPTPTGPSYRSSNSAIEGAVPEALPVSSFPGAFESGPSQVAESSDTAAAVGSPAYAPVPPAGPQGFGWVPGASPGPAGSGPAVGPLGSGGTPTLPRPLAPGAFASVAHTPQRRHVLPRLEVGDPEGDLGLARTLLSAILAAVGTSTPDVNWAVAVMRTPNGAVVILTSSEGRGWLPAGLHLPAEVVSPWQWAEVFGVSGQIQIALLEDLPDSARRLVNFARLAASRTGVRISALVSSAMISAEIIADLDPHVAAEGLVAPAEACVDLSVPGPGLVDRLALAGSGWLKAQAETVSDQDIRARCIELARIADECLRSASPATDPQLAIRRARREQLLTALRSGPPMESCPGRRIGVSAATPSGDRMRATVTASVRADDTAPPSASDTAAFAVLERRADELLALAGSPAPDRQTLRDALYVYGEVEANPLVAALRFSAEPSATAVTADSVASVPAVMNGSAAPESAGSRRRA</sequence>
<dbReference type="OrthoDB" id="4495983at2"/>
<feature type="region of interest" description="Disordered" evidence="1">
    <location>
        <begin position="504"/>
        <end position="529"/>
    </location>
</feature>
<dbReference type="InterPro" id="IPR022536">
    <property type="entry name" value="EspC"/>
</dbReference>
<evidence type="ECO:0000313" key="3">
    <source>
        <dbReference type="Proteomes" id="UP000239874"/>
    </source>
</evidence>
<organism evidence="2 3">
    <name type="scientific">Nocardia nova</name>
    <dbReference type="NCBI Taxonomy" id="37330"/>
    <lineage>
        <taxon>Bacteria</taxon>
        <taxon>Bacillati</taxon>
        <taxon>Actinomycetota</taxon>
        <taxon>Actinomycetes</taxon>
        <taxon>Mycobacteriales</taxon>
        <taxon>Nocardiaceae</taxon>
        <taxon>Nocardia</taxon>
    </lineage>
</organism>
<dbReference type="AlphaFoldDB" id="A0A2S6AEA1"/>
<feature type="compositionally biased region" description="Polar residues" evidence="1">
    <location>
        <begin position="162"/>
        <end position="178"/>
    </location>
</feature>
<protein>
    <submittedName>
        <fullName evidence="2">Uncharacterized protein</fullName>
    </submittedName>
</protein>
<comment type="caution">
    <text evidence="2">The sequence shown here is derived from an EMBL/GenBank/DDBJ whole genome shotgun (WGS) entry which is preliminary data.</text>
</comment>
<proteinExistence type="predicted"/>
<feature type="region of interest" description="Disordered" evidence="1">
    <location>
        <begin position="231"/>
        <end position="266"/>
    </location>
</feature>
<evidence type="ECO:0000313" key="2">
    <source>
        <dbReference type="EMBL" id="PPJ32359.1"/>
    </source>
</evidence>
<dbReference type="Pfam" id="PF10824">
    <property type="entry name" value="T7SS_ESX_EspC"/>
    <property type="match status" value="1"/>
</dbReference>
<dbReference type="EMBL" id="PSZC01000038">
    <property type="protein sequence ID" value="PPJ32359.1"/>
    <property type="molecule type" value="Genomic_DNA"/>
</dbReference>
<feature type="region of interest" description="Disordered" evidence="1">
    <location>
        <begin position="87"/>
        <end position="178"/>
    </location>
</feature>
<feature type="compositionally biased region" description="Low complexity" evidence="1">
    <location>
        <begin position="235"/>
        <end position="250"/>
    </location>
</feature>
<dbReference type="GO" id="GO:0009306">
    <property type="term" value="P:protein secretion"/>
    <property type="evidence" value="ECO:0007669"/>
    <property type="project" value="InterPro"/>
</dbReference>
<dbReference type="Proteomes" id="UP000239874">
    <property type="component" value="Unassembled WGS sequence"/>
</dbReference>
<evidence type="ECO:0000256" key="1">
    <source>
        <dbReference type="SAM" id="MobiDB-lite"/>
    </source>
</evidence>
<accession>A0A2S6AEA1</accession>
<gene>
    <name evidence="2" type="ORF">C5E45_32515</name>
</gene>
<name>A0A2S6AEA1_9NOCA</name>